<evidence type="ECO:0000256" key="2">
    <source>
        <dbReference type="ARBA" id="ARBA00022980"/>
    </source>
</evidence>
<keyword evidence="2" id="KW-0689">Ribosomal protein</keyword>
<dbReference type="EMBL" id="LGRX02035613">
    <property type="protein sequence ID" value="KAK3233853.1"/>
    <property type="molecule type" value="Genomic_DNA"/>
</dbReference>
<evidence type="ECO:0008006" key="6">
    <source>
        <dbReference type="Google" id="ProtNLM"/>
    </source>
</evidence>
<organism evidence="4 5">
    <name type="scientific">Cymbomonas tetramitiformis</name>
    <dbReference type="NCBI Taxonomy" id="36881"/>
    <lineage>
        <taxon>Eukaryota</taxon>
        <taxon>Viridiplantae</taxon>
        <taxon>Chlorophyta</taxon>
        <taxon>Pyramimonadophyceae</taxon>
        <taxon>Pyramimonadales</taxon>
        <taxon>Pyramimonadaceae</taxon>
        <taxon>Cymbomonas</taxon>
    </lineage>
</organism>
<dbReference type="SUPFAM" id="SSF53137">
    <property type="entry name" value="Translational machinery components"/>
    <property type="match status" value="1"/>
</dbReference>
<dbReference type="GO" id="GO:0005840">
    <property type="term" value="C:ribosome"/>
    <property type="evidence" value="ECO:0007669"/>
    <property type="project" value="UniProtKB-KW"/>
</dbReference>
<dbReference type="Pfam" id="PF00861">
    <property type="entry name" value="Ribosomal_L18p"/>
    <property type="match status" value="1"/>
</dbReference>
<accession>A0AAE0BD92</accession>
<dbReference type="PANTHER" id="PTHR12899:SF6">
    <property type="entry name" value="OS01G0256600 PROTEIN"/>
    <property type="match status" value="1"/>
</dbReference>
<dbReference type="GO" id="GO:0003735">
    <property type="term" value="F:structural constituent of ribosome"/>
    <property type="evidence" value="ECO:0007669"/>
    <property type="project" value="InterPro"/>
</dbReference>
<protein>
    <recommendedName>
        <fullName evidence="6">50S ribosomal protein L18</fullName>
    </recommendedName>
</protein>
<keyword evidence="5" id="KW-1185">Reference proteome</keyword>
<dbReference type="GO" id="GO:0008097">
    <property type="term" value="F:5S rRNA binding"/>
    <property type="evidence" value="ECO:0007669"/>
    <property type="project" value="TreeGrafter"/>
</dbReference>
<reference evidence="4 5" key="1">
    <citation type="journal article" date="2015" name="Genome Biol. Evol.">
        <title>Comparative Genomics of a Bacterivorous Green Alga Reveals Evolutionary Causalities and Consequences of Phago-Mixotrophic Mode of Nutrition.</title>
        <authorList>
            <person name="Burns J.A."/>
            <person name="Paasch A."/>
            <person name="Narechania A."/>
            <person name="Kim E."/>
        </authorList>
    </citation>
    <scope>NUCLEOTIDE SEQUENCE [LARGE SCALE GENOMIC DNA]</scope>
    <source>
        <strain evidence="4 5">PLY_AMNH</strain>
    </source>
</reference>
<evidence type="ECO:0000256" key="1">
    <source>
        <dbReference type="ARBA" id="ARBA00007116"/>
    </source>
</evidence>
<dbReference type="AlphaFoldDB" id="A0AAE0BD92"/>
<comment type="similarity">
    <text evidence="1">Belongs to the universal ribosomal protein uL18 family.</text>
</comment>
<keyword evidence="3" id="KW-0687">Ribonucleoprotein</keyword>
<dbReference type="GO" id="GO:1990904">
    <property type="term" value="C:ribonucleoprotein complex"/>
    <property type="evidence" value="ECO:0007669"/>
    <property type="project" value="UniProtKB-KW"/>
</dbReference>
<dbReference type="Gene3D" id="3.30.420.100">
    <property type="match status" value="1"/>
</dbReference>
<dbReference type="GO" id="GO:0006412">
    <property type="term" value="P:translation"/>
    <property type="evidence" value="ECO:0007669"/>
    <property type="project" value="InterPro"/>
</dbReference>
<dbReference type="InterPro" id="IPR005484">
    <property type="entry name" value="Ribosomal_uL18_bac/plant/anim"/>
</dbReference>
<sequence length="101" mass="11218">MAALKRLHELKLLLSNRYVKAEIVRIADGKVVVSASSREIKDSLTSTSDMVAAQRVGEMLVTRAKEADIAAVHYFKPIGKPFHGKLACIVNHWRDQGLAYN</sequence>
<comment type="caution">
    <text evidence="4">The sequence shown here is derived from an EMBL/GenBank/DDBJ whole genome shotgun (WGS) entry which is preliminary data.</text>
</comment>
<evidence type="ECO:0000256" key="3">
    <source>
        <dbReference type="ARBA" id="ARBA00023274"/>
    </source>
</evidence>
<evidence type="ECO:0000313" key="5">
    <source>
        <dbReference type="Proteomes" id="UP001190700"/>
    </source>
</evidence>
<name>A0AAE0BD92_9CHLO</name>
<dbReference type="PANTHER" id="PTHR12899">
    <property type="entry name" value="39S RIBOSOMAL PROTEIN L18, MITOCHONDRIAL"/>
    <property type="match status" value="1"/>
</dbReference>
<gene>
    <name evidence="4" type="ORF">CYMTET_55870</name>
</gene>
<proteinExistence type="inferred from homology"/>
<dbReference type="Proteomes" id="UP001190700">
    <property type="component" value="Unassembled WGS sequence"/>
</dbReference>
<evidence type="ECO:0000313" key="4">
    <source>
        <dbReference type="EMBL" id="KAK3233853.1"/>
    </source>
</evidence>